<protein>
    <recommendedName>
        <fullName evidence="5">NmrA-like domain-containing protein</fullName>
    </recommendedName>
</protein>
<evidence type="ECO:0000256" key="1">
    <source>
        <dbReference type="SAM" id="MobiDB-lite"/>
    </source>
</evidence>
<name>A0A9P6Y0I0_9FUNG</name>
<evidence type="ECO:0000313" key="3">
    <source>
        <dbReference type="EMBL" id="KAG1536515.1"/>
    </source>
</evidence>
<organism evidence="3 4">
    <name type="scientific">Rhizopus delemar</name>
    <dbReference type="NCBI Taxonomy" id="936053"/>
    <lineage>
        <taxon>Eukaryota</taxon>
        <taxon>Fungi</taxon>
        <taxon>Fungi incertae sedis</taxon>
        <taxon>Mucoromycota</taxon>
        <taxon>Mucoromycotina</taxon>
        <taxon>Mucoromycetes</taxon>
        <taxon>Mucorales</taxon>
        <taxon>Mucorineae</taxon>
        <taxon>Rhizopodaceae</taxon>
        <taxon>Rhizopus</taxon>
    </lineage>
</organism>
<sequence>MGSRALVLLHVFIGGSEGLGRPRILAEQPLHALRHALQQLGVNVIIAEPVGAGFGDLVEQFAGGVLVAHEAARVGHGRARQRYLQARQQRGRYRVGTLLLLYLLHQQAQQVEIVAVVAAQLGLRAVFAAQLGDHRGLQVGKAGSGTGLGLQAREHRIHGGAGYRSGRRGRGTGARRCRGHRRR</sequence>
<proteinExistence type="predicted"/>
<keyword evidence="4" id="KW-1185">Reference proteome</keyword>
<accession>A0A9P6Y0I0</accession>
<reference evidence="3 4" key="1">
    <citation type="journal article" date="2020" name="Microb. Genom.">
        <title>Genetic diversity of clinical and environmental Mucorales isolates obtained from an investigation of mucormycosis cases among solid organ transplant recipients.</title>
        <authorList>
            <person name="Nguyen M.H."/>
            <person name="Kaul D."/>
            <person name="Muto C."/>
            <person name="Cheng S.J."/>
            <person name="Richter R.A."/>
            <person name="Bruno V.M."/>
            <person name="Liu G."/>
            <person name="Beyhan S."/>
            <person name="Sundermann A.J."/>
            <person name="Mounaud S."/>
            <person name="Pasculle A.W."/>
            <person name="Nierman W.C."/>
            <person name="Driscoll E."/>
            <person name="Cumbie R."/>
            <person name="Clancy C.J."/>
            <person name="Dupont C.L."/>
        </authorList>
    </citation>
    <scope>NUCLEOTIDE SEQUENCE [LARGE SCALE GENOMIC DNA]</scope>
    <source>
        <strain evidence="3 4">GL24</strain>
    </source>
</reference>
<dbReference type="Proteomes" id="UP000740926">
    <property type="component" value="Unassembled WGS sequence"/>
</dbReference>
<gene>
    <name evidence="3" type="ORF">G6F50_015044</name>
</gene>
<evidence type="ECO:0000256" key="2">
    <source>
        <dbReference type="SAM" id="SignalP"/>
    </source>
</evidence>
<evidence type="ECO:0008006" key="5">
    <source>
        <dbReference type="Google" id="ProtNLM"/>
    </source>
</evidence>
<feature type="signal peptide" evidence="2">
    <location>
        <begin position="1"/>
        <end position="18"/>
    </location>
</feature>
<keyword evidence="2" id="KW-0732">Signal</keyword>
<feature type="region of interest" description="Disordered" evidence="1">
    <location>
        <begin position="159"/>
        <end position="183"/>
    </location>
</feature>
<comment type="caution">
    <text evidence="3">The sequence shown here is derived from an EMBL/GenBank/DDBJ whole genome shotgun (WGS) entry which is preliminary data.</text>
</comment>
<feature type="chain" id="PRO_5040224548" description="NmrA-like domain-containing protein" evidence="2">
    <location>
        <begin position="19"/>
        <end position="183"/>
    </location>
</feature>
<dbReference type="EMBL" id="JAANIU010007858">
    <property type="protein sequence ID" value="KAG1536515.1"/>
    <property type="molecule type" value="Genomic_DNA"/>
</dbReference>
<dbReference type="AlphaFoldDB" id="A0A9P6Y0I0"/>
<feature type="compositionally biased region" description="Basic residues" evidence="1">
    <location>
        <begin position="165"/>
        <end position="183"/>
    </location>
</feature>
<evidence type="ECO:0000313" key="4">
    <source>
        <dbReference type="Proteomes" id="UP000740926"/>
    </source>
</evidence>